<dbReference type="InterPro" id="IPR051320">
    <property type="entry name" value="Viral_Replic_Matur_Polypro"/>
</dbReference>
<reference evidence="3" key="1">
    <citation type="submission" date="2025-08" db="UniProtKB">
        <authorList>
            <consortium name="RefSeq"/>
        </authorList>
    </citation>
    <scope>IDENTIFICATION</scope>
    <source>
        <tissue evidence="3">Blood</tissue>
    </source>
</reference>
<protein>
    <submittedName>
        <fullName evidence="3">Uncharacterized protein LOC129323394</fullName>
    </submittedName>
</protein>
<accession>A0AA97KPX9</accession>
<dbReference type="Proteomes" id="UP001190640">
    <property type="component" value="Chromosome 2"/>
</dbReference>
<dbReference type="KEGG" id="emc:129323394"/>
<feature type="domain" description="Reverse transcriptase/retrotransposon-derived protein RNase H-like" evidence="1">
    <location>
        <begin position="99"/>
        <end position="142"/>
    </location>
</feature>
<dbReference type="PANTHER" id="PTHR33064">
    <property type="entry name" value="POL PROTEIN"/>
    <property type="match status" value="1"/>
</dbReference>
<dbReference type="AlphaFoldDB" id="A0AA97KPX9"/>
<dbReference type="FunFam" id="3.30.70.270:FF:000026">
    <property type="entry name" value="Transposon Ty3-G Gag-Pol polyprotein"/>
    <property type="match status" value="1"/>
</dbReference>
<dbReference type="SUPFAM" id="SSF56672">
    <property type="entry name" value="DNA/RNA polymerases"/>
    <property type="match status" value="1"/>
</dbReference>
<evidence type="ECO:0000259" key="1">
    <source>
        <dbReference type="Pfam" id="PF17919"/>
    </source>
</evidence>
<dbReference type="InterPro" id="IPR041577">
    <property type="entry name" value="RT_RNaseH_2"/>
</dbReference>
<proteinExistence type="predicted"/>
<dbReference type="RefSeq" id="XP_054825903.1">
    <property type="nucleotide sequence ID" value="XM_054969928.1"/>
</dbReference>
<dbReference type="GeneID" id="129323394"/>
<evidence type="ECO:0000313" key="3">
    <source>
        <dbReference type="RefSeq" id="XP_054825903.1"/>
    </source>
</evidence>
<dbReference type="InterPro" id="IPR043128">
    <property type="entry name" value="Rev_trsase/Diguanyl_cyclase"/>
</dbReference>
<dbReference type="Pfam" id="PF17919">
    <property type="entry name" value="RT_RNaseH_2"/>
    <property type="match status" value="1"/>
</dbReference>
<name>A0AA97KPX9_EUBMA</name>
<dbReference type="InterPro" id="IPR043502">
    <property type="entry name" value="DNA/RNA_pol_sf"/>
</dbReference>
<evidence type="ECO:0000313" key="2">
    <source>
        <dbReference type="Proteomes" id="UP001190640"/>
    </source>
</evidence>
<keyword evidence="2" id="KW-1185">Reference proteome</keyword>
<dbReference type="Gene3D" id="3.30.70.270">
    <property type="match status" value="2"/>
</dbReference>
<sequence>MRHKLPIKLSKCEFHKKELDYLGYRISEQGLKMDPAKVKAVEDWQAPTTRKQLQSFLGFANFYRQFIERFTQIALPLTDLLKTKGKGEQATKPMAKLRWGPNCQLAFETLKDRFTTEPILQHPDENRAFIVQVDASDSAIGGGPYAERGR</sequence>
<organism evidence="2 3">
    <name type="scientific">Eublepharis macularius</name>
    <name type="common">Leopard gecko</name>
    <name type="synonym">Cyrtodactylus macularius</name>
    <dbReference type="NCBI Taxonomy" id="481883"/>
    <lineage>
        <taxon>Eukaryota</taxon>
        <taxon>Metazoa</taxon>
        <taxon>Chordata</taxon>
        <taxon>Craniata</taxon>
        <taxon>Vertebrata</taxon>
        <taxon>Euteleostomi</taxon>
        <taxon>Lepidosauria</taxon>
        <taxon>Squamata</taxon>
        <taxon>Bifurcata</taxon>
        <taxon>Gekkota</taxon>
        <taxon>Eublepharidae</taxon>
        <taxon>Eublepharinae</taxon>
        <taxon>Eublepharis</taxon>
    </lineage>
</organism>
<dbReference type="PANTHER" id="PTHR33064:SF40">
    <property type="entry name" value="REVERSE TRANSCRIPTASE_RETROTRANSPOSON-DERIVED PROTEIN RNASE H-LIKE DOMAIN-CONTAINING PROTEIN"/>
    <property type="match status" value="1"/>
</dbReference>
<gene>
    <name evidence="3" type="primary">LOC129323394</name>
</gene>